<accession>T1JHP5</accession>
<proteinExistence type="predicted"/>
<reference evidence="2" key="2">
    <citation type="submission" date="2015-02" db="UniProtKB">
        <authorList>
            <consortium name="EnsemblMetazoa"/>
        </authorList>
    </citation>
    <scope>IDENTIFICATION</scope>
</reference>
<keyword evidence="3" id="KW-1185">Reference proteome</keyword>
<feature type="region of interest" description="Disordered" evidence="1">
    <location>
        <begin position="73"/>
        <end position="93"/>
    </location>
</feature>
<dbReference type="HOGENOM" id="CLU_2402471_0_0_1"/>
<evidence type="ECO:0000313" key="2">
    <source>
        <dbReference type="EnsemblMetazoa" id="SMAR013376-PA"/>
    </source>
</evidence>
<evidence type="ECO:0000313" key="3">
    <source>
        <dbReference type="Proteomes" id="UP000014500"/>
    </source>
</evidence>
<organism evidence="2 3">
    <name type="scientific">Strigamia maritima</name>
    <name type="common">European centipede</name>
    <name type="synonym">Geophilus maritimus</name>
    <dbReference type="NCBI Taxonomy" id="126957"/>
    <lineage>
        <taxon>Eukaryota</taxon>
        <taxon>Metazoa</taxon>
        <taxon>Ecdysozoa</taxon>
        <taxon>Arthropoda</taxon>
        <taxon>Myriapoda</taxon>
        <taxon>Chilopoda</taxon>
        <taxon>Pleurostigmophora</taxon>
        <taxon>Geophilomorpha</taxon>
        <taxon>Linotaeniidae</taxon>
        <taxon>Strigamia</taxon>
    </lineage>
</organism>
<name>T1JHP5_STRMM</name>
<protein>
    <submittedName>
        <fullName evidence="2">Uncharacterized protein</fullName>
    </submittedName>
</protein>
<evidence type="ECO:0000256" key="1">
    <source>
        <dbReference type="SAM" id="MobiDB-lite"/>
    </source>
</evidence>
<dbReference type="AlphaFoldDB" id="T1JHP5"/>
<dbReference type="EMBL" id="JH432011">
    <property type="status" value="NOT_ANNOTATED_CDS"/>
    <property type="molecule type" value="Genomic_DNA"/>
</dbReference>
<sequence length="93" mass="11255">MKLHWKKREKKKGNEEIAHILCFYFRGLKNCTWQEILSYRRVLMVLQDFGSVTLGFPIHLHNLQWIYRRGPQHQGRTVTNHNSSRKLPLQEIR</sequence>
<dbReference type="EnsemblMetazoa" id="SMAR013376-RA">
    <property type="protein sequence ID" value="SMAR013376-PA"/>
    <property type="gene ID" value="SMAR013376"/>
</dbReference>
<dbReference type="Proteomes" id="UP000014500">
    <property type="component" value="Unassembled WGS sequence"/>
</dbReference>
<reference evidence="3" key="1">
    <citation type="submission" date="2011-05" db="EMBL/GenBank/DDBJ databases">
        <authorList>
            <person name="Richards S.R."/>
            <person name="Qu J."/>
            <person name="Jiang H."/>
            <person name="Jhangiani S.N."/>
            <person name="Agravi P."/>
            <person name="Goodspeed R."/>
            <person name="Gross S."/>
            <person name="Mandapat C."/>
            <person name="Jackson L."/>
            <person name="Mathew T."/>
            <person name="Pu L."/>
            <person name="Thornton R."/>
            <person name="Saada N."/>
            <person name="Wilczek-Boney K.B."/>
            <person name="Lee S."/>
            <person name="Kovar C."/>
            <person name="Wu Y."/>
            <person name="Scherer S.E."/>
            <person name="Worley K.C."/>
            <person name="Muzny D.M."/>
            <person name="Gibbs R."/>
        </authorList>
    </citation>
    <scope>NUCLEOTIDE SEQUENCE</scope>
    <source>
        <strain evidence="3">Brora</strain>
    </source>
</reference>